<dbReference type="Gene3D" id="3.40.50.12820">
    <property type="match status" value="1"/>
</dbReference>
<dbReference type="Gene3D" id="3.30.300.30">
    <property type="match status" value="1"/>
</dbReference>
<dbReference type="Gene3D" id="3.40.50.980">
    <property type="match status" value="1"/>
</dbReference>
<dbReference type="CDD" id="cd05959">
    <property type="entry name" value="BCL_4HBCL"/>
    <property type="match status" value="1"/>
</dbReference>
<dbReference type="FunFam" id="3.40.50.980:FF:000017">
    <property type="entry name" value="Acetyl-CoA synthetase"/>
    <property type="match status" value="1"/>
</dbReference>
<dbReference type="AlphaFoldDB" id="A0A1L3F385"/>
<accession>A0A1L3F385</accession>
<dbReference type="EMBL" id="CP017637">
    <property type="protein sequence ID" value="APG07768.1"/>
    <property type="molecule type" value="Genomic_DNA"/>
</dbReference>
<dbReference type="FunFam" id="3.30.300.30:FF:000039">
    <property type="entry name" value="Benzoate-CoA ligase family"/>
    <property type="match status" value="1"/>
</dbReference>
<dbReference type="PANTHER" id="PTHR43352">
    <property type="entry name" value="ACETYL-COA SYNTHETASE"/>
    <property type="match status" value="1"/>
</dbReference>
<dbReference type="Pfam" id="PF00501">
    <property type="entry name" value="AMP-binding"/>
    <property type="match status" value="1"/>
</dbReference>
<evidence type="ECO:0000313" key="5">
    <source>
        <dbReference type="Proteomes" id="UP000181962"/>
    </source>
</evidence>
<organism evidence="4 5">
    <name type="scientific">Bradyrhizobium japonicum</name>
    <dbReference type="NCBI Taxonomy" id="375"/>
    <lineage>
        <taxon>Bacteria</taxon>
        <taxon>Pseudomonadati</taxon>
        <taxon>Pseudomonadota</taxon>
        <taxon>Alphaproteobacteria</taxon>
        <taxon>Hyphomicrobiales</taxon>
        <taxon>Nitrobacteraceae</taxon>
        <taxon>Bradyrhizobium</taxon>
    </lineage>
</organism>
<dbReference type="InterPro" id="IPR000873">
    <property type="entry name" value="AMP-dep_synth/lig_dom"/>
</dbReference>
<dbReference type="GO" id="GO:0044550">
    <property type="term" value="P:secondary metabolite biosynthetic process"/>
    <property type="evidence" value="ECO:0007669"/>
    <property type="project" value="TreeGrafter"/>
</dbReference>
<evidence type="ECO:0000259" key="2">
    <source>
        <dbReference type="Pfam" id="PF00501"/>
    </source>
</evidence>
<dbReference type="Gene3D" id="2.30.38.10">
    <property type="entry name" value="Luciferase, Domain 3"/>
    <property type="match status" value="1"/>
</dbReference>
<evidence type="ECO:0000259" key="3">
    <source>
        <dbReference type="Pfam" id="PF13193"/>
    </source>
</evidence>
<dbReference type="InterPro" id="IPR045851">
    <property type="entry name" value="AMP-bd_C_sf"/>
</dbReference>
<evidence type="ECO:0000313" key="4">
    <source>
        <dbReference type="EMBL" id="APG07768.1"/>
    </source>
</evidence>
<dbReference type="NCBIfam" id="TIGR02262">
    <property type="entry name" value="benz_CoA_lig"/>
    <property type="match status" value="1"/>
</dbReference>
<dbReference type="PANTHER" id="PTHR43352:SF1">
    <property type="entry name" value="ANTHRANILATE--COA LIGASE"/>
    <property type="match status" value="1"/>
</dbReference>
<dbReference type="GO" id="GO:0016878">
    <property type="term" value="F:acid-thiol ligase activity"/>
    <property type="evidence" value="ECO:0007669"/>
    <property type="project" value="TreeGrafter"/>
</dbReference>
<proteinExistence type="predicted"/>
<feature type="domain" description="AMP-dependent synthetase/ligase" evidence="2">
    <location>
        <begin position="23"/>
        <end position="375"/>
    </location>
</feature>
<dbReference type="GO" id="GO:0016405">
    <property type="term" value="F:CoA-ligase activity"/>
    <property type="evidence" value="ECO:0007669"/>
    <property type="project" value="InterPro"/>
</dbReference>
<gene>
    <name evidence="4" type="ORF">BKD09_05425</name>
</gene>
<dbReference type="InterPro" id="IPR025110">
    <property type="entry name" value="AMP-bd_C"/>
</dbReference>
<name>A0A1L3F385_BRAJP</name>
<sequence length="513" mass="56544">MSEGSYNAVTWLLDRNVEDGRRGKLVFDDTVSRLTYGELQRETRRAANMLRRLGVRREERVAMIMLDTIDFPIVFLGAIRAGIVPVPLNTLLTSDQYAYILADCRARVLFVSEALYPVIKDVVGRMPDLEHVVVSGTKQNGHKQLAEELADESDQFTTAATHPDEPAFWLYSSGSTGMPKGVRHIHSNLQATADTYASQVLGIRENDVCLSAAKLFFAYGLGNALTFPMSVGATVVLNSERPTPARMFDLMNRYNPSIFFGVPTLFAAMLNDETMKAERGGKSLRICTSAGEALPESVGNSWKARFGVDILDGVGSTELLHIFLSNAPGDIKYGSSGKPVPGYAVRLVNEAGQDVADGEVGELLVDAPSAGEGYWNQRHKSRRTFEGPWTRTGDKYVRDSEGRYTFRGRADDMFKVSGIWVSPFEVESALITHPAVLEAAVVPEADPEGLLKPKAFVVLRPGAATADLQEMLKEHVKQKIGPWKYPRWIDVVESLPKTATGKIQRFKLREGAN</sequence>
<dbReference type="OrthoDB" id="9803968at2"/>
<reference evidence="4 5" key="1">
    <citation type="submission" date="2016-11" db="EMBL/GenBank/DDBJ databases">
        <title>Complete Genome Sequence of Bradyrhizobium sp. strain J5, an isolated from soybean nodule in Hokkaido.</title>
        <authorList>
            <person name="Kanehara K."/>
        </authorList>
    </citation>
    <scope>NUCLEOTIDE SEQUENCE [LARGE SCALE GENOMIC DNA]</scope>
    <source>
        <strain evidence="4 5">J5</strain>
    </source>
</reference>
<keyword evidence="1 4" id="KW-0436">Ligase</keyword>
<feature type="domain" description="AMP-binding enzyme C-terminal" evidence="3">
    <location>
        <begin position="425"/>
        <end position="502"/>
    </location>
</feature>
<dbReference type="RefSeq" id="WP_071909126.1">
    <property type="nucleotide sequence ID" value="NZ_CP017637.1"/>
</dbReference>
<dbReference type="GO" id="GO:0005524">
    <property type="term" value="F:ATP binding"/>
    <property type="evidence" value="ECO:0007669"/>
    <property type="project" value="InterPro"/>
</dbReference>
<dbReference type="InterPro" id="IPR011957">
    <property type="entry name" value="Benz_CoA_lig"/>
</dbReference>
<protein>
    <submittedName>
        <fullName evidence="4">4-hydroxybenzoate--CoA ligase</fullName>
    </submittedName>
</protein>
<dbReference type="Pfam" id="PF13193">
    <property type="entry name" value="AMP-binding_C"/>
    <property type="match status" value="1"/>
</dbReference>
<dbReference type="Proteomes" id="UP000181962">
    <property type="component" value="Chromosome"/>
</dbReference>
<evidence type="ECO:0000256" key="1">
    <source>
        <dbReference type="ARBA" id="ARBA00022598"/>
    </source>
</evidence>
<dbReference type="FunFam" id="3.40.50.12820:FF:000001">
    <property type="entry name" value="Acetyl-CoA synthetase"/>
    <property type="match status" value="1"/>
</dbReference>
<dbReference type="SUPFAM" id="SSF56801">
    <property type="entry name" value="Acetyl-CoA synthetase-like"/>
    <property type="match status" value="1"/>
</dbReference>